<dbReference type="RefSeq" id="WP_160905573.1">
    <property type="nucleotide sequence ID" value="NZ_WVHS01000001.1"/>
</dbReference>
<comment type="caution">
    <text evidence="1">The sequence shown here is derived from an EMBL/GenBank/DDBJ whole genome shotgun (WGS) entry which is preliminary data.</text>
</comment>
<dbReference type="AlphaFoldDB" id="A0A7K1XUC3"/>
<organism evidence="1 2">
    <name type="scientific">Hufsiella ginkgonis</name>
    <dbReference type="NCBI Taxonomy" id="2695274"/>
    <lineage>
        <taxon>Bacteria</taxon>
        <taxon>Pseudomonadati</taxon>
        <taxon>Bacteroidota</taxon>
        <taxon>Sphingobacteriia</taxon>
        <taxon>Sphingobacteriales</taxon>
        <taxon>Sphingobacteriaceae</taxon>
        <taxon>Hufsiella</taxon>
    </lineage>
</organism>
<reference evidence="1 2" key="1">
    <citation type="submission" date="2019-11" db="EMBL/GenBank/DDBJ databases">
        <title>Pedobacter sp. HMF7056 Genome sequencing and assembly.</title>
        <authorList>
            <person name="Kang H."/>
            <person name="Kim H."/>
            <person name="Joh K."/>
        </authorList>
    </citation>
    <scope>NUCLEOTIDE SEQUENCE [LARGE SCALE GENOMIC DNA]</scope>
    <source>
        <strain evidence="1 2">HMF7056</strain>
    </source>
</reference>
<dbReference type="EMBL" id="WVHS01000001">
    <property type="protein sequence ID" value="MXV14613.1"/>
    <property type="molecule type" value="Genomic_DNA"/>
</dbReference>
<name>A0A7K1XUC3_9SPHI</name>
<proteinExistence type="predicted"/>
<protein>
    <submittedName>
        <fullName evidence="1">Fumarate hydratase</fullName>
    </submittedName>
</protein>
<dbReference type="Proteomes" id="UP000451233">
    <property type="component" value="Unassembled WGS sequence"/>
</dbReference>
<dbReference type="PROSITE" id="PS51257">
    <property type="entry name" value="PROKAR_LIPOPROTEIN"/>
    <property type="match status" value="1"/>
</dbReference>
<keyword evidence="2" id="KW-1185">Reference proteome</keyword>
<sequence length="162" mass="18661">MRFTGKVVFFGCFLFLGITACKFNPNVRGKGTAYLQGVWTEEKAAYQDQLLQYTRHTFTFTCDSFYAVLKTTARVNPYPDSCFSNGSWTEYAKGKYLVRNDTLYINATFTHASFKQKLSGCYRIGQYLQAFLIKKHSADTLRLLNMQHVPITMDLKEKIVCH</sequence>
<evidence type="ECO:0000313" key="1">
    <source>
        <dbReference type="EMBL" id="MXV14613.1"/>
    </source>
</evidence>
<gene>
    <name evidence="1" type="ORF">GS398_04835</name>
</gene>
<accession>A0A7K1XUC3</accession>
<evidence type="ECO:0000313" key="2">
    <source>
        <dbReference type="Proteomes" id="UP000451233"/>
    </source>
</evidence>